<organism evidence="2 3">
    <name type="scientific">Cotesia glomerata</name>
    <name type="common">Lepidopteran parasitic wasp</name>
    <name type="synonym">Apanteles glomeratus</name>
    <dbReference type="NCBI Taxonomy" id="32391"/>
    <lineage>
        <taxon>Eukaryota</taxon>
        <taxon>Metazoa</taxon>
        <taxon>Ecdysozoa</taxon>
        <taxon>Arthropoda</taxon>
        <taxon>Hexapoda</taxon>
        <taxon>Insecta</taxon>
        <taxon>Pterygota</taxon>
        <taxon>Neoptera</taxon>
        <taxon>Endopterygota</taxon>
        <taxon>Hymenoptera</taxon>
        <taxon>Apocrita</taxon>
        <taxon>Ichneumonoidea</taxon>
        <taxon>Braconidae</taxon>
        <taxon>Microgastrinae</taxon>
        <taxon>Cotesia</taxon>
    </lineage>
</organism>
<sequence length="77" mass="8071">MARSGKTTSRRSRGSSSSKLTDNAGVVVIVGILKPTDGQHESTTRDPVDSSLIASAFSKMIADRIGLTDSSSGYQLI</sequence>
<dbReference type="AlphaFoldDB" id="A0AAV7IHU4"/>
<comment type="caution">
    <text evidence="2">The sequence shown here is derived from an EMBL/GenBank/DDBJ whole genome shotgun (WGS) entry which is preliminary data.</text>
</comment>
<proteinExistence type="predicted"/>
<name>A0AAV7IHU4_COTGL</name>
<keyword evidence="3" id="KW-1185">Reference proteome</keyword>
<reference evidence="2 3" key="1">
    <citation type="journal article" date="2021" name="J. Hered.">
        <title>A chromosome-level genome assembly of the parasitoid wasp, Cotesia glomerata (Hymenoptera: Braconidae).</title>
        <authorList>
            <person name="Pinto B.J."/>
            <person name="Weis J.J."/>
            <person name="Gamble T."/>
            <person name="Ode P.J."/>
            <person name="Paul R."/>
            <person name="Zaspel J.M."/>
        </authorList>
    </citation>
    <scope>NUCLEOTIDE SEQUENCE [LARGE SCALE GENOMIC DNA]</scope>
    <source>
        <strain evidence="2">CgM1</strain>
    </source>
</reference>
<feature type="region of interest" description="Disordered" evidence="1">
    <location>
        <begin position="1"/>
        <end position="20"/>
    </location>
</feature>
<gene>
    <name evidence="2" type="ORF">KQX54_020801</name>
</gene>
<evidence type="ECO:0000313" key="3">
    <source>
        <dbReference type="Proteomes" id="UP000826195"/>
    </source>
</evidence>
<accession>A0AAV7IHU4</accession>
<dbReference type="EMBL" id="JAHXZJ010001864">
    <property type="protein sequence ID" value="KAH0550777.1"/>
    <property type="molecule type" value="Genomic_DNA"/>
</dbReference>
<evidence type="ECO:0000256" key="1">
    <source>
        <dbReference type="SAM" id="MobiDB-lite"/>
    </source>
</evidence>
<protein>
    <submittedName>
        <fullName evidence="2">Uncharacterized protein</fullName>
    </submittedName>
</protein>
<dbReference type="Proteomes" id="UP000826195">
    <property type="component" value="Unassembled WGS sequence"/>
</dbReference>
<evidence type="ECO:0000313" key="2">
    <source>
        <dbReference type="EMBL" id="KAH0550777.1"/>
    </source>
</evidence>